<reference evidence="2" key="1">
    <citation type="submission" date="2021-06" db="EMBL/GenBank/DDBJ databases">
        <authorList>
            <person name="Kallberg Y."/>
            <person name="Tangrot J."/>
            <person name="Rosling A."/>
        </authorList>
    </citation>
    <scope>NUCLEOTIDE SEQUENCE</scope>
    <source>
        <strain evidence="2">MA453B</strain>
    </source>
</reference>
<dbReference type="Proteomes" id="UP000789405">
    <property type="component" value="Unassembled WGS sequence"/>
</dbReference>
<gene>
    <name evidence="2" type="ORF">DERYTH_LOCUS24678</name>
</gene>
<feature type="transmembrane region" description="Helical" evidence="1">
    <location>
        <begin position="160"/>
        <end position="183"/>
    </location>
</feature>
<protein>
    <submittedName>
        <fullName evidence="2">28756_t:CDS:1</fullName>
    </submittedName>
</protein>
<name>A0A9N9PBT5_9GLOM</name>
<accession>A0A9N9PBT5</accession>
<sequence>MSAHSDFYFKFLDGIRGAAALSVVYSHSQTLYKQVLPFTTFTMLGFDPVHCFFVLSAFLLTFRALMDWEQYYENWIEQSFVEKGMLYDKILDDEGKAYYNAIKTTNLLQHLTLQSGEYIFWSIPPEMMYYLFIPIIVIGYVGITRMGVSLSNKLFCRPDIGAWAGRILGNIIIFVLRTLIAIYHDPNESLHLSGSAHYFLSGSICAIWYREIIRL</sequence>
<feature type="non-terminal residue" evidence="2">
    <location>
        <position position="215"/>
    </location>
</feature>
<evidence type="ECO:0000313" key="2">
    <source>
        <dbReference type="EMBL" id="CAG8807452.1"/>
    </source>
</evidence>
<evidence type="ECO:0000256" key="1">
    <source>
        <dbReference type="SAM" id="Phobius"/>
    </source>
</evidence>
<evidence type="ECO:0000313" key="3">
    <source>
        <dbReference type="Proteomes" id="UP000789405"/>
    </source>
</evidence>
<dbReference type="OrthoDB" id="2316812at2759"/>
<dbReference type="EMBL" id="CAJVPY010042576">
    <property type="protein sequence ID" value="CAG8807452.1"/>
    <property type="molecule type" value="Genomic_DNA"/>
</dbReference>
<comment type="caution">
    <text evidence="2">The sequence shown here is derived from an EMBL/GenBank/DDBJ whole genome shotgun (WGS) entry which is preliminary data.</text>
</comment>
<dbReference type="AlphaFoldDB" id="A0A9N9PBT5"/>
<keyword evidence="1" id="KW-0472">Membrane</keyword>
<feature type="transmembrane region" description="Helical" evidence="1">
    <location>
        <begin position="127"/>
        <end position="148"/>
    </location>
</feature>
<feature type="transmembrane region" description="Helical" evidence="1">
    <location>
        <begin position="189"/>
        <end position="209"/>
    </location>
</feature>
<organism evidence="2 3">
    <name type="scientific">Dentiscutata erythropus</name>
    <dbReference type="NCBI Taxonomy" id="1348616"/>
    <lineage>
        <taxon>Eukaryota</taxon>
        <taxon>Fungi</taxon>
        <taxon>Fungi incertae sedis</taxon>
        <taxon>Mucoromycota</taxon>
        <taxon>Glomeromycotina</taxon>
        <taxon>Glomeromycetes</taxon>
        <taxon>Diversisporales</taxon>
        <taxon>Gigasporaceae</taxon>
        <taxon>Dentiscutata</taxon>
    </lineage>
</organism>
<keyword evidence="3" id="KW-1185">Reference proteome</keyword>
<feature type="transmembrane region" description="Helical" evidence="1">
    <location>
        <begin position="35"/>
        <end position="62"/>
    </location>
</feature>
<proteinExistence type="predicted"/>
<keyword evidence="1" id="KW-0812">Transmembrane</keyword>
<keyword evidence="1" id="KW-1133">Transmembrane helix</keyword>